<feature type="chain" id="PRO_5028814913" description="Capsule assembly Wzi family protein" evidence="1">
    <location>
        <begin position="20"/>
        <end position="472"/>
    </location>
</feature>
<dbReference type="RefSeq" id="WP_152762432.1">
    <property type="nucleotide sequence ID" value="NZ_WHLY01000002.1"/>
</dbReference>
<keyword evidence="1" id="KW-0732">Signal</keyword>
<protein>
    <recommendedName>
        <fullName evidence="4">Capsule assembly Wzi family protein</fullName>
    </recommendedName>
</protein>
<accession>A0A7C9FQY5</accession>
<comment type="caution">
    <text evidence="2">The sequence shown here is derived from an EMBL/GenBank/DDBJ whole genome shotgun (WGS) entry which is preliminary data.</text>
</comment>
<evidence type="ECO:0008006" key="4">
    <source>
        <dbReference type="Google" id="ProtNLM"/>
    </source>
</evidence>
<organism evidence="2 3">
    <name type="scientific">Salmonirosea aquatica</name>
    <dbReference type="NCBI Taxonomy" id="2654236"/>
    <lineage>
        <taxon>Bacteria</taxon>
        <taxon>Pseudomonadati</taxon>
        <taxon>Bacteroidota</taxon>
        <taxon>Cytophagia</taxon>
        <taxon>Cytophagales</taxon>
        <taxon>Spirosomataceae</taxon>
        <taxon>Salmonirosea</taxon>
    </lineage>
</organism>
<sequence>MRNYLAGFFILLSISFTQAQDSTFSYHAAVQGAVTTSQTPFWLHANQFSKVPVQGPYVAGQLGFYRNYSRAKSPKKIFDWSAGAELGAYIGPVPDLFLTDAFVAGKLGAFELSIGQRKETFGLMDTTLTSGSLSFSGNSRPYPRIQLAFPQFISLGFIKHFVAFKGSYSDGFLGTARVQYGNVNEIPHVYMHHKALYIRLGKPAHRLHLYGGFNHQAMWGGEDKIFTGGLKPLLAYKYVVIGKSWAASRVGNHFGTIDMGAEWTGKKWSYFGYRQNIYEDGSLAGLTNIADGLNGFRMKRNGAVSRSDLQIKILTIEILNTKSQGGSVFDYDNHIFGRDNYYNHYVYTQGWSYRGRIMGTPLVPTQDIQKLDLLKDTTALTMNNRLLAFHAGVLGQVQNINIQAKGTFSRNLGTYNYPLEPARNQFSFILQAEKPVSFANGSFLSLRLATDLGTLYPTNFGVEVGWQKRGFL</sequence>
<keyword evidence="3" id="KW-1185">Reference proteome</keyword>
<evidence type="ECO:0000313" key="3">
    <source>
        <dbReference type="Proteomes" id="UP000479293"/>
    </source>
</evidence>
<gene>
    <name evidence="2" type="ORF">GBK04_19145</name>
</gene>
<dbReference type="Gene3D" id="2.40.160.130">
    <property type="entry name" value="Capsule assembly protein Wzi"/>
    <property type="match status" value="1"/>
</dbReference>
<dbReference type="InterPro" id="IPR038636">
    <property type="entry name" value="Wzi_sf"/>
</dbReference>
<dbReference type="Pfam" id="PF14052">
    <property type="entry name" value="Caps_assemb_Wzi"/>
    <property type="match status" value="1"/>
</dbReference>
<dbReference type="Proteomes" id="UP000479293">
    <property type="component" value="Unassembled WGS sequence"/>
</dbReference>
<name>A0A7C9FQY5_9BACT</name>
<evidence type="ECO:0000313" key="2">
    <source>
        <dbReference type="EMBL" id="MPR35409.1"/>
    </source>
</evidence>
<evidence type="ECO:0000256" key="1">
    <source>
        <dbReference type="SAM" id="SignalP"/>
    </source>
</evidence>
<dbReference type="AlphaFoldDB" id="A0A7C9FQY5"/>
<dbReference type="InterPro" id="IPR026950">
    <property type="entry name" value="Caps_assemb_Wzi"/>
</dbReference>
<dbReference type="EMBL" id="WHLY01000002">
    <property type="protein sequence ID" value="MPR35409.1"/>
    <property type="molecule type" value="Genomic_DNA"/>
</dbReference>
<reference evidence="2 3" key="1">
    <citation type="submission" date="2019-10" db="EMBL/GenBank/DDBJ databases">
        <title>Draft Genome Sequence of Cytophagaceae sp. SJW1-29.</title>
        <authorList>
            <person name="Choi A."/>
        </authorList>
    </citation>
    <scope>NUCLEOTIDE SEQUENCE [LARGE SCALE GENOMIC DNA]</scope>
    <source>
        <strain evidence="2 3">SJW1-29</strain>
    </source>
</reference>
<feature type="signal peptide" evidence="1">
    <location>
        <begin position="1"/>
        <end position="19"/>
    </location>
</feature>
<proteinExistence type="predicted"/>